<proteinExistence type="predicted"/>
<organism evidence="2 3">
    <name type="scientific">Neurospora tetraspora</name>
    <dbReference type="NCBI Taxonomy" id="94610"/>
    <lineage>
        <taxon>Eukaryota</taxon>
        <taxon>Fungi</taxon>
        <taxon>Dikarya</taxon>
        <taxon>Ascomycota</taxon>
        <taxon>Pezizomycotina</taxon>
        <taxon>Sordariomycetes</taxon>
        <taxon>Sordariomycetidae</taxon>
        <taxon>Sordariales</taxon>
        <taxon>Sordariaceae</taxon>
        <taxon>Neurospora</taxon>
    </lineage>
</organism>
<evidence type="ECO:0000313" key="3">
    <source>
        <dbReference type="Proteomes" id="UP001278500"/>
    </source>
</evidence>
<reference evidence="2" key="1">
    <citation type="journal article" date="2023" name="Mol. Phylogenet. Evol.">
        <title>Genome-scale phylogeny and comparative genomics of the fungal order Sordariales.</title>
        <authorList>
            <person name="Hensen N."/>
            <person name="Bonometti L."/>
            <person name="Westerberg I."/>
            <person name="Brannstrom I.O."/>
            <person name="Guillou S."/>
            <person name="Cros-Aarteil S."/>
            <person name="Calhoun S."/>
            <person name="Haridas S."/>
            <person name="Kuo A."/>
            <person name="Mondo S."/>
            <person name="Pangilinan J."/>
            <person name="Riley R."/>
            <person name="LaButti K."/>
            <person name="Andreopoulos B."/>
            <person name="Lipzen A."/>
            <person name="Chen C."/>
            <person name="Yan M."/>
            <person name="Daum C."/>
            <person name="Ng V."/>
            <person name="Clum A."/>
            <person name="Steindorff A."/>
            <person name="Ohm R.A."/>
            <person name="Martin F."/>
            <person name="Silar P."/>
            <person name="Natvig D.O."/>
            <person name="Lalanne C."/>
            <person name="Gautier V."/>
            <person name="Ament-Velasquez S.L."/>
            <person name="Kruys A."/>
            <person name="Hutchinson M.I."/>
            <person name="Powell A.J."/>
            <person name="Barry K."/>
            <person name="Miller A.N."/>
            <person name="Grigoriev I.V."/>
            <person name="Debuchy R."/>
            <person name="Gladieux P."/>
            <person name="Hiltunen Thoren M."/>
            <person name="Johannesson H."/>
        </authorList>
    </citation>
    <scope>NUCLEOTIDE SEQUENCE</scope>
    <source>
        <strain evidence="2">CBS 560.94</strain>
    </source>
</reference>
<comment type="caution">
    <text evidence="2">The sequence shown here is derived from an EMBL/GenBank/DDBJ whole genome shotgun (WGS) entry which is preliminary data.</text>
</comment>
<protein>
    <submittedName>
        <fullName evidence="2">Uncharacterized protein</fullName>
    </submittedName>
</protein>
<evidence type="ECO:0000256" key="1">
    <source>
        <dbReference type="SAM" id="MobiDB-lite"/>
    </source>
</evidence>
<gene>
    <name evidence="2" type="ORF">B0H65DRAFT_436825</name>
</gene>
<name>A0AAE0J110_9PEZI</name>
<dbReference type="GeneID" id="87862418"/>
<sequence length="428" mass="48239">MCFYRTKLYKACGHSEFRRFMCNPVPISNTRHQSDLDFDGLVHIKNHLVCGEPPQHVNDLELGVCGHCRKARHPDKGAGRRSAILEKERTRVQPSIQIFVPVISSSTDNLAAILELLTLDVQESDAKEAELDEKSENVQVPADVIEERRLFKQSVVEAVEECRQLRVEIEKDQAKARSLLDAIGSLSEYRAIRCKSEPSAIISNTEHPTKPRLVNQAPSHAQPEKSDYHALSHSATKVRRGLFEAKGRVRSMIDAFNGKNEVSPVIPRIHHKRMVTSIANTINRQSDAQHPAKPQPPVVPKKTGLTCRPLPLPPYPDPWTLSKPAKLQILSRHQYHRLVPVPEESDSKSLVLANSVTNTVILRRAKAIKVRNLNAFHCPVRQPRFGLKRKVLAPPVPRHSTPPVAVPCSKFADLGRRRVSELEWRFVI</sequence>
<dbReference type="AlphaFoldDB" id="A0AAE0J110"/>
<dbReference type="RefSeq" id="XP_062676721.1">
    <property type="nucleotide sequence ID" value="XM_062825264.1"/>
</dbReference>
<dbReference type="EMBL" id="JAUEPP010000010">
    <property type="protein sequence ID" value="KAK3334555.1"/>
    <property type="molecule type" value="Genomic_DNA"/>
</dbReference>
<dbReference type="Proteomes" id="UP001278500">
    <property type="component" value="Unassembled WGS sequence"/>
</dbReference>
<reference evidence="2" key="2">
    <citation type="submission" date="2023-06" db="EMBL/GenBank/DDBJ databases">
        <authorList>
            <consortium name="Lawrence Berkeley National Laboratory"/>
            <person name="Haridas S."/>
            <person name="Hensen N."/>
            <person name="Bonometti L."/>
            <person name="Westerberg I."/>
            <person name="Brannstrom I.O."/>
            <person name="Guillou S."/>
            <person name="Cros-Aarteil S."/>
            <person name="Calhoun S."/>
            <person name="Kuo A."/>
            <person name="Mondo S."/>
            <person name="Pangilinan J."/>
            <person name="Riley R."/>
            <person name="Labutti K."/>
            <person name="Andreopoulos B."/>
            <person name="Lipzen A."/>
            <person name="Chen C."/>
            <person name="Yanf M."/>
            <person name="Daum C."/>
            <person name="Ng V."/>
            <person name="Clum A."/>
            <person name="Steindorff A."/>
            <person name="Ohm R."/>
            <person name="Martin F."/>
            <person name="Silar P."/>
            <person name="Natvig D."/>
            <person name="Lalanne C."/>
            <person name="Gautier V."/>
            <person name="Ament-Velasquez S.L."/>
            <person name="Kruys A."/>
            <person name="Hutchinson M.I."/>
            <person name="Powell A.J."/>
            <person name="Barry K."/>
            <person name="Miller A.N."/>
            <person name="Grigoriev I.V."/>
            <person name="Debuchy R."/>
            <person name="Gladieux P."/>
            <person name="Thoren M.H."/>
            <person name="Johannesson H."/>
        </authorList>
    </citation>
    <scope>NUCLEOTIDE SEQUENCE</scope>
    <source>
        <strain evidence="2">CBS 560.94</strain>
    </source>
</reference>
<feature type="region of interest" description="Disordered" evidence="1">
    <location>
        <begin position="202"/>
        <end position="232"/>
    </location>
</feature>
<evidence type="ECO:0000313" key="2">
    <source>
        <dbReference type="EMBL" id="KAK3334555.1"/>
    </source>
</evidence>
<feature type="region of interest" description="Disordered" evidence="1">
    <location>
        <begin position="285"/>
        <end position="305"/>
    </location>
</feature>
<keyword evidence="3" id="KW-1185">Reference proteome</keyword>
<accession>A0AAE0J110</accession>